<feature type="transmembrane region" description="Helical" evidence="2">
    <location>
        <begin position="107"/>
        <end position="126"/>
    </location>
</feature>
<gene>
    <name evidence="3" type="ORF">RJT34_22849</name>
</gene>
<keyword evidence="4" id="KW-1185">Reference proteome</keyword>
<dbReference type="EMBL" id="JAYKXN010000006">
    <property type="protein sequence ID" value="KAK7277831.1"/>
    <property type="molecule type" value="Genomic_DNA"/>
</dbReference>
<organism evidence="3 4">
    <name type="scientific">Clitoria ternatea</name>
    <name type="common">Butterfly pea</name>
    <dbReference type="NCBI Taxonomy" id="43366"/>
    <lineage>
        <taxon>Eukaryota</taxon>
        <taxon>Viridiplantae</taxon>
        <taxon>Streptophyta</taxon>
        <taxon>Embryophyta</taxon>
        <taxon>Tracheophyta</taxon>
        <taxon>Spermatophyta</taxon>
        <taxon>Magnoliopsida</taxon>
        <taxon>eudicotyledons</taxon>
        <taxon>Gunneridae</taxon>
        <taxon>Pentapetalae</taxon>
        <taxon>rosids</taxon>
        <taxon>fabids</taxon>
        <taxon>Fabales</taxon>
        <taxon>Fabaceae</taxon>
        <taxon>Papilionoideae</taxon>
        <taxon>50 kb inversion clade</taxon>
        <taxon>NPAAA clade</taxon>
        <taxon>indigoferoid/millettioid clade</taxon>
        <taxon>Phaseoleae</taxon>
        <taxon>Clitoria</taxon>
    </lineage>
</organism>
<comment type="caution">
    <text evidence="3">The sequence shown here is derived from an EMBL/GenBank/DDBJ whole genome shotgun (WGS) entry which is preliminary data.</text>
</comment>
<accession>A0AAN9FN08</accession>
<proteinExistence type="predicted"/>
<protein>
    <submittedName>
        <fullName evidence="3">Uncharacterized protein</fullName>
    </submittedName>
</protein>
<name>A0AAN9FN08_CLITE</name>
<sequence>MDRREREGAPVAGEGQGSRLRRSPVESWVSRDRSEVPICRALDADFWVAIEWLLWLLEKMMLRGEGYFWFFVIGRIWVMKRNGFGIVVIGVFGMLFVDGEFFLQENMIVAFVIPFVFMIRCCYSEFDIEQDLCLRLHFLSFLGTFSFDIIWSFQIAINGENREENHGKKRVGMPKME</sequence>
<evidence type="ECO:0000313" key="3">
    <source>
        <dbReference type="EMBL" id="KAK7277831.1"/>
    </source>
</evidence>
<evidence type="ECO:0000256" key="1">
    <source>
        <dbReference type="SAM" id="MobiDB-lite"/>
    </source>
</evidence>
<feature type="transmembrane region" description="Helical" evidence="2">
    <location>
        <begin position="67"/>
        <end position="95"/>
    </location>
</feature>
<evidence type="ECO:0000313" key="4">
    <source>
        <dbReference type="Proteomes" id="UP001359559"/>
    </source>
</evidence>
<keyword evidence="2" id="KW-0812">Transmembrane</keyword>
<keyword evidence="2" id="KW-1133">Transmembrane helix</keyword>
<feature type="region of interest" description="Disordered" evidence="1">
    <location>
        <begin position="1"/>
        <end position="20"/>
    </location>
</feature>
<dbReference type="Proteomes" id="UP001359559">
    <property type="component" value="Unassembled WGS sequence"/>
</dbReference>
<reference evidence="3 4" key="1">
    <citation type="submission" date="2024-01" db="EMBL/GenBank/DDBJ databases">
        <title>The genomes of 5 underutilized Papilionoideae crops provide insights into root nodulation and disease resistance.</title>
        <authorList>
            <person name="Yuan L."/>
        </authorList>
    </citation>
    <scope>NUCLEOTIDE SEQUENCE [LARGE SCALE GENOMIC DNA]</scope>
    <source>
        <strain evidence="3">LY-2023</strain>
        <tissue evidence="3">Leaf</tissue>
    </source>
</reference>
<dbReference type="AlphaFoldDB" id="A0AAN9FN08"/>
<keyword evidence="2" id="KW-0472">Membrane</keyword>
<evidence type="ECO:0000256" key="2">
    <source>
        <dbReference type="SAM" id="Phobius"/>
    </source>
</evidence>
<feature type="transmembrane region" description="Helical" evidence="2">
    <location>
        <begin position="138"/>
        <end position="157"/>
    </location>
</feature>